<dbReference type="SUPFAM" id="SSF47473">
    <property type="entry name" value="EF-hand"/>
    <property type="match status" value="1"/>
</dbReference>
<dbReference type="InterPro" id="IPR011992">
    <property type="entry name" value="EF-hand-dom_pair"/>
</dbReference>
<dbReference type="PROSITE" id="PS50222">
    <property type="entry name" value="EF_HAND_2"/>
    <property type="match status" value="1"/>
</dbReference>
<protein>
    <recommendedName>
        <fullName evidence="2">EF-hand domain-containing protein</fullName>
    </recommendedName>
</protein>
<feature type="region of interest" description="Disordered" evidence="1">
    <location>
        <begin position="104"/>
        <end position="130"/>
    </location>
</feature>
<dbReference type="InterPro" id="IPR002048">
    <property type="entry name" value="EF_hand_dom"/>
</dbReference>
<feature type="region of interest" description="Disordered" evidence="1">
    <location>
        <begin position="238"/>
        <end position="262"/>
    </location>
</feature>
<comment type="caution">
    <text evidence="3">The sequence shown here is derived from an EMBL/GenBank/DDBJ whole genome shotgun (WGS) entry which is preliminary data.</text>
</comment>
<evidence type="ECO:0000313" key="3">
    <source>
        <dbReference type="EMBL" id="HBQ48476.1"/>
    </source>
</evidence>
<accession>A0A356W6J7</accession>
<dbReference type="AlphaFoldDB" id="A0A356W6J7"/>
<evidence type="ECO:0000313" key="4">
    <source>
        <dbReference type="Proteomes" id="UP000263957"/>
    </source>
</evidence>
<evidence type="ECO:0000259" key="2">
    <source>
        <dbReference type="PROSITE" id="PS50222"/>
    </source>
</evidence>
<dbReference type="EMBL" id="DOGS01000126">
    <property type="protein sequence ID" value="HBQ48476.1"/>
    <property type="molecule type" value="Genomic_DNA"/>
</dbReference>
<organism evidence="3 4">
    <name type="scientific">Hyphomonas atlantica</name>
    <dbReference type="NCBI Taxonomy" id="1280948"/>
    <lineage>
        <taxon>Bacteria</taxon>
        <taxon>Pseudomonadati</taxon>
        <taxon>Pseudomonadota</taxon>
        <taxon>Alphaproteobacteria</taxon>
        <taxon>Hyphomonadales</taxon>
        <taxon>Hyphomonadaceae</taxon>
        <taxon>Hyphomonas</taxon>
    </lineage>
</organism>
<name>A0A356W6J7_9PROT</name>
<feature type="compositionally biased region" description="Polar residues" evidence="1">
    <location>
        <begin position="238"/>
        <end position="252"/>
    </location>
</feature>
<reference evidence="3 4" key="1">
    <citation type="journal article" date="2018" name="Nat. Biotechnol.">
        <title>A standardized bacterial taxonomy based on genome phylogeny substantially revises the tree of life.</title>
        <authorList>
            <person name="Parks D.H."/>
            <person name="Chuvochina M."/>
            <person name="Waite D.W."/>
            <person name="Rinke C."/>
            <person name="Skarshewski A."/>
            <person name="Chaumeil P.A."/>
            <person name="Hugenholtz P."/>
        </authorList>
    </citation>
    <scope>NUCLEOTIDE SEQUENCE [LARGE SCALE GENOMIC DNA]</scope>
    <source>
        <strain evidence="3">UBA10378</strain>
    </source>
</reference>
<proteinExistence type="predicted"/>
<gene>
    <name evidence="3" type="ORF">DD728_06270</name>
</gene>
<feature type="domain" description="EF-hand" evidence="2">
    <location>
        <begin position="208"/>
        <end position="243"/>
    </location>
</feature>
<evidence type="ECO:0000256" key="1">
    <source>
        <dbReference type="SAM" id="MobiDB-lite"/>
    </source>
</evidence>
<dbReference type="Gene3D" id="1.10.238.10">
    <property type="entry name" value="EF-hand"/>
    <property type="match status" value="1"/>
</dbReference>
<dbReference type="InterPro" id="IPR018247">
    <property type="entry name" value="EF_Hand_1_Ca_BS"/>
</dbReference>
<dbReference type="PROSITE" id="PS00018">
    <property type="entry name" value="EF_HAND_1"/>
    <property type="match status" value="1"/>
</dbReference>
<dbReference type="Proteomes" id="UP000263957">
    <property type="component" value="Unassembled WGS sequence"/>
</dbReference>
<dbReference type="Pfam" id="PF13202">
    <property type="entry name" value="EF-hand_5"/>
    <property type="match status" value="1"/>
</dbReference>
<sequence length="262" mass="28533">MMRDAPMPKFTATSSARTSSYSSPVIVIIASDRTVPVRPLLTEPPFGCNNRCDEREVSRVPYVSPSDASLTSPFTGRHPKRTSTTKLAVLGIGAAFLLAACASSSRPGPPTGRDKDDRARPVPSQPMSAPPTALLFTGMDTNKDHIVTLSEAQQGTEMEWLSVSGAKSDYRTAIEMTQWSSTALGDPNALPNPIAFDSNLDGRITPQEFRTRLIDIFETFDRDHNGHLTRAELLAASEITNRMDQPTPQGSNRRAPPPRGRQ</sequence>
<dbReference type="GO" id="GO:0005509">
    <property type="term" value="F:calcium ion binding"/>
    <property type="evidence" value="ECO:0007669"/>
    <property type="project" value="InterPro"/>
</dbReference>
<dbReference type="Pfam" id="PF13405">
    <property type="entry name" value="EF-hand_6"/>
    <property type="match status" value="1"/>
</dbReference>